<organism evidence="1 2">
    <name type="scientific">Spiromyces aspiralis</name>
    <dbReference type="NCBI Taxonomy" id="68401"/>
    <lineage>
        <taxon>Eukaryota</taxon>
        <taxon>Fungi</taxon>
        <taxon>Fungi incertae sedis</taxon>
        <taxon>Zoopagomycota</taxon>
        <taxon>Kickxellomycotina</taxon>
        <taxon>Kickxellomycetes</taxon>
        <taxon>Kickxellales</taxon>
        <taxon>Kickxellaceae</taxon>
        <taxon>Spiromyces</taxon>
    </lineage>
</organism>
<name>A0ACC1HQF7_9FUNG</name>
<proteinExistence type="predicted"/>
<feature type="non-terminal residue" evidence="1">
    <location>
        <position position="80"/>
    </location>
</feature>
<sequence length="80" mass="8836">MTAATAAAAAPTAPPLPRFDFSVEDIKRDTKFLIDHYKSIDDKIAAISLEDATFENVILPLANPMYKDPSRDSVIRSLKE</sequence>
<gene>
    <name evidence="1" type="ORF">EV182_003374</name>
</gene>
<evidence type="ECO:0000313" key="1">
    <source>
        <dbReference type="EMBL" id="KAJ1678778.1"/>
    </source>
</evidence>
<dbReference type="Proteomes" id="UP001145114">
    <property type="component" value="Unassembled WGS sequence"/>
</dbReference>
<accession>A0ACC1HQF7</accession>
<reference evidence="1" key="1">
    <citation type="submission" date="2022-06" db="EMBL/GenBank/DDBJ databases">
        <title>Phylogenomic reconstructions and comparative analyses of Kickxellomycotina fungi.</title>
        <authorList>
            <person name="Reynolds N.K."/>
            <person name="Stajich J.E."/>
            <person name="Barry K."/>
            <person name="Grigoriev I.V."/>
            <person name="Crous P."/>
            <person name="Smith M.E."/>
        </authorList>
    </citation>
    <scope>NUCLEOTIDE SEQUENCE</scope>
    <source>
        <strain evidence="1">RSA 2271</strain>
    </source>
</reference>
<comment type="caution">
    <text evidence="1">The sequence shown here is derived from an EMBL/GenBank/DDBJ whole genome shotgun (WGS) entry which is preliminary data.</text>
</comment>
<keyword evidence="2" id="KW-1185">Reference proteome</keyword>
<evidence type="ECO:0000313" key="2">
    <source>
        <dbReference type="Proteomes" id="UP001145114"/>
    </source>
</evidence>
<dbReference type="EMBL" id="JAMZIH010000863">
    <property type="protein sequence ID" value="KAJ1678778.1"/>
    <property type="molecule type" value="Genomic_DNA"/>
</dbReference>
<protein>
    <submittedName>
        <fullName evidence="1">Uncharacterized protein</fullName>
    </submittedName>
</protein>